<sequence length="223" mass="24320">MFAQPVEQSSKAGSALSNSPEELSTGQIILNRIRLWMVQNVPVLITEDVAAKSCLFMAAKSMPPKSCEGKIALHSSPLVGSGKSCKYERSKAHLELKISRSLNHAHEDSNAFYESALIKSLAAVFLCTMSPGNLKHCCLGFPSSTLMKSREKQERTISYCTLEAASSQTAITPRRLKVKRSVDFYSFNGDHPGAVRIARGLKKAPLIGGSLANMMPRYFVNAP</sequence>
<evidence type="ECO:0000313" key="1">
    <source>
        <dbReference type="EMBL" id="KFD53187.1"/>
    </source>
</evidence>
<gene>
    <name evidence="1" type="ORF">M513_05897</name>
</gene>
<protein>
    <submittedName>
        <fullName evidence="1">Uncharacterized protein</fullName>
    </submittedName>
</protein>
<dbReference type="Proteomes" id="UP000030764">
    <property type="component" value="Unassembled WGS sequence"/>
</dbReference>
<dbReference type="EMBL" id="KL363219">
    <property type="protein sequence ID" value="KFD53187.1"/>
    <property type="molecule type" value="Genomic_DNA"/>
</dbReference>
<dbReference type="AlphaFoldDB" id="A0A085M7J1"/>
<name>A0A085M7J1_9BILA</name>
<proteinExistence type="predicted"/>
<keyword evidence="2" id="KW-1185">Reference proteome</keyword>
<accession>A0A085M7J1</accession>
<evidence type="ECO:0000313" key="2">
    <source>
        <dbReference type="Proteomes" id="UP000030764"/>
    </source>
</evidence>
<reference evidence="1 2" key="1">
    <citation type="journal article" date="2014" name="Nat. Genet.">
        <title>Genome and transcriptome of the porcine whipworm Trichuris suis.</title>
        <authorList>
            <person name="Jex A.R."/>
            <person name="Nejsum P."/>
            <person name="Schwarz E.M."/>
            <person name="Hu L."/>
            <person name="Young N.D."/>
            <person name="Hall R.S."/>
            <person name="Korhonen P.K."/>
            <person name="Liao S."/>
            <person name="Thamsborg S."/>
            <person name="Xia J."/>
            <person name="Xu P."/>
            <person name="Wang S."/>
            <person name="Scheerlinck J.P."/>
            <person name="Hofmann A."/>
            <person name="Sternberg P.W."/>
            <person name="Wang J."/>
            <person name="Gasser R.B."/>
        </authorList>
    </citation>
    <scope>NUCLEOTIDE SEQUENCE [LARGE SCALE GENOMIC DNA]</scope>
    <source>
        <strain evidence="1">DCEP-RM93M</strain>
    </source>
</reference>
<organism evidence="1 2">
    <name type="scientific">Trichuris suis</name>
    <name type="common">pig whipworm</name>
    <dbReference type="NCBI Taxonomy" id="68888"/>
    <lineage>
        <taxon>Eukaryota</taxon>
        <taxon>Metazoa</taxon>
        <taxon>Ecdysozoa</taxon>
        <taxon>Nematoda</taxon>
        <taxon>Enoplea</taxon>
        <taxon>Dorylaimia</taxon>
        <taxon>Trichinellida</taxon>
        <taxon>Trichuridae</taxon>
        <taxon>Trichuris</taxon>
    </lineage>
</organism>